<comment type="caution">
    <text evidence="2">The sequence shown here is derived from an EMBL/GenBank/DDBJ whole genome shotgun (WGS) entry which is preliminary data.</text>
</comment>
<evidence type="ECO:0000313" key="3">
    <source>
        <dbReference type="Proteomes" id="UP000076837"/>
    </source>
</evidence>
<reference evidence="2 3" key="1">
    <citation type="journal article" date="2016" name="Sci. Rep.">
        <title>Draft genome sequencing and secretome analysis of fungal phytopathogen Ascochyta rabiei provides insight into the necrotrophic effector repertoire.</title>
        <authorList>
            <person name="Verma S."/>
            <person name="Gazara R.K."/>
            <person name="Nizam S."/>
            <person name="Parween S."/>
            <person name="Chattopadhyay D."/>
            <person name="Verma P.K."/>
        </authorList>
    </citation>
    <scope>NUCLEOTIDE SEQUENCE [LARGE SCALE GENOMIC DNA]</scope>
    <source>
        <strain evidence="2 3">ArDII</strain>
    </source>
</reference>
<protein>
    <submittedName>
        <fullName evidence="2">Uncharacterized protein</fullName>
    </submittedName>
</protein>
<organism evidence="2 3">
    <name type="scientific">Didymella rabiei</name>
    <name type="common">Chickpea ascochyta blight fungus</name>
    <name type="synonym">Mycosphaerella rabiei</name>
    <dbReference type="NCBI Taxonomy" id="5454"/>
    <lineage>
        <taxon>Eukaryota</taxon>
        <taxon>Fungi</taxon>
        <taxon>Dikarya</taxon>
        <taxon>Ascomycota</taxon>
        <taxon>Pezizomycotina</taxon>
        <taxon>Dothideomycetes</taxon>
        <taxon>Pleosporomycetidae</taxon>
        <taxon>Pleosporales</taxon>
        <taxon>Pleosporineae</taxon>
        <taxon>Didymellaceae</taxon>
        <taxon>Ascochyta</taxon>
    </lineage>
</organism>
<sequence>MCPRKSKSELKRLPPVAKPTERFGRTEGPKVLLLVGHDGLPGGFCRFLVSQSCLEALGPRWQQLVSNRAKAKTRRLFSTLPKTISLRDEHANAMRLIMHIAHLQFTKLPKQLDFRDMVHLADIAARFDAHGLVVSHIDAWLAPYRDRLLHPGYEEWLFIAYEFGYETEYLELAKHLAMHCRVDPSGTCLLVPGIGGLLEGKFPVDTLAHINEGRRQILADMLRATYELWRTISEGINCKVANEDEPNSREVCAAINLFNFTRYLRGLELFPMLKDTTTYQPSPQELSILLSNAQHIIPIERLGKHSERHDEEKDFLAPELLLGRRLKVVRKIEAALDTDPNVLSVR</sequence>
<proteinExistence type="predicted"/>
<feature type="compositionally biased region" description="Basic and acidic residues" evidence="1">
    <location>
        <begin position="1"/>
        <end position="12"/>
    </location>
</feature>
<keyword evidence="3" id="KW-1185">Reference proteome</keyword>
<evidence type="ECO:0000256" key="1">
    <source>
        <dbReference type="SAM" id="MobiDB-lite"/>
    </source>
</evidence>
<dbReference type="OrthoDB" id="5275938at2759"/>
<feature type="region of interest" description="Disordered" evidence="1">
    <location>
        <begin position="1"/>
        <end position="21"/>
    </location>
</feature>
<gene>
    <name evidence="2" type="ORF">ST47_g7444</name>
</gene>
<dbReference type="Proteomes" id="UP000076837">
    <property type="component" value="Unassembled WGS sequence"/>
</dbReference>
<dbReference type="EMBL" id="JYNV01000244">
    <property type="protein sequence ID" value="KZM21439.1"/>
    <property type="molecule type" value="Genomic_DNA"/>
</dbReference>
<accession>A0A163AWR1</accession>
<name>A0A163AWR1_DIDRA</name>
<dbReference type="STRING" id="5454.A0A163AWR1"/>
<dbReference type="AlphaFoldDB" id="A0A163AWR1"/>
<evidence type="ECO:0000313" key="2">
    <source>
        <dbReference type="EMBL" id="KZM21439.1"/>
    </source>
</evidence>